<accession>A0A2N9FN45</accession>
<name>A0A2N9FN45_FAGSY</name>
<organism evidence="2">
    <name type="scientific">Fagus sylvatica</name>
    <name type="common">Beechnut</name>
    <dbReference type="NCBI Taxonomy" id="28930"/>
    <lineage>
        <taxon>Eukaryota</taxon>
        <taxon>Viridiplantae</taxon>
        <taxon>Streptophyta</taxon>
        <taxon>Embryophyta</taxon>
        <taxon>Tracheophyta</taxon>
        <taxon>Spermatophyta</taxon>
        <taxon>Magnoliopsida</taxon>
        <taxon>eudicotyledons</taxon>
        <taxon>Gunneridae</taxon>
        <taxon>Pentapetalae</taxon>
        <taxon>rosids</taxon>
        <taxon>fabids</taxon>
        <taxon>Fagales</taxon>
        <taxon>Fagaceae</taxon>
        <taxon>Fagus</taxon>
    </lineage>
</organism>
<proteinExistence type="predicted"/>
<protein>
    <submittedName>
        <fullName evidence="2">Uncharacterized protein</fullName>
    </submittedName>
</protein>
<sequence length="131" mass="14777">MEFTNNSSKDTFVGPSHMRIDDLQLQAENKDVDMLELTFPSNVAAPTPKLAFTPPKVPLRKTRQRKPSQIVSSPFVVPKRKNKKKAGDLPNVCSKRSGVAEKIIEKRSCKMIIEKRIINKEEMPTSLAKTE</sequence>
<dbReference type="EMBL" id="OIVN01000976">
    <property type="protein sequence ID" value="SPC88164.1"/>
    <property type="molecule type" value="Genomic_DNA"/>
</dbReference>
<dbReference type="AlphaFoldDB" id="A0A2N9FN45"/>
<gene>
    <name evidence="2" type="ORF">FSB_LOCUS16046</name>
</gene>
<feature type="region of interest" description="Disordered" evidence="1">
    <location>
        <begin position="46"/>
        <end position="68"/>
    </location>
</feature>
<evidence type="ECO:0000313" key="2">
    <source>
        <dbReference type="EMBL" id="SPC88164.1"/>
    </source>
</evidence>
<reference evidence="2" key="1">
    <citation type="submission" date="2018-02" db="EMBL/GenBank/DDBJ databases">
        <authorList>
            <person name="Cohen D.B."/>
            <person name="Kent A.D."/>
        </authorList>
    </citation>
    <scope>NUCLEOTIDE SEQUENCE</scope>
</reference>
<evidence type="ECO:0000256" key="1">
    <source>
        <dbReference type="SAM" id="MobiDB-lite"/>
    </source>
</evidence>